<dbReference type="Gene3D" id="1.10.10.10">
    <property type="entry name" value="Winged helix-like DNA-binding domain superfamily/Winged helix DNA-binding domain"/>
    <property type="match status" value="1"/>
</dbReference>
<reference evidence="7 8" key="1">
    <citation type="submission" date="2022-04" db="EMBL/GenBank/DDBJ databases">
        <title>Proposal of a three novel species of Scandinavium, Scandinavium hiltneri, Scandinavium manionii, Scandinavium tedordense.</title>
        <authorList>
            <person name="Maddock D.W."/>
            <person name="Brady C.L."/>
            <person name="Denman S."/>
            <person name="Arnold D."/>
        </authorList>
    </citation>
    <scope>NUCLEOTIDE SEQUENCE [LARGE SCALE GENOMIC DNA]</scope>
    <source>
        <strain evidence="7 8">H11S7</strain>
    </source>
</reference>
<dbReference type="PANTHER" id="PTHR30118:SF14">
    <property type="entry name" value="LYSR FAMILY TRANSCRIPTIONAL REGULATOR"/>
    <property type="match status" value="1"/>
</dbReference>
<accession>A0ABT2E5J8</accession>
<dbReference type="Gene3D" id="3.40.190.10">
    <property type="entry name" value="Periplasmic binding protein-like II"/>
    <property type="match status" value="2"/>
</dbReference>
<sequence>MMTQENIKNENSAFSKFDLNLLRVFEAVYNTGSVKDAALELNCSASSISQSLNKLRDYFADPLFVREGSNLSCTVTAVNLYNSIDANFRLLIDGIDTITNKMTKNRLVVYCTPYLATIILPLICLFIEKEKINCKVVHQYHDPKSDSASELLALRKVDLVFDIDPIYDSSIYSEVLFYEQRCLVCRKDHPRIKETANIEDLYQESFSIFDSYASSVKRAQSELAKIFEQRKFALRTSSILAMGAVAEKTNLVAVITERFYQQIHTSFNIKKIKTNITFTPNPIYMSYKKVNMQDEISQKIIDHIHSVFPLTAENKR</sequence>
<dbReference type="InterPro" id="IPR050389">
    <property type="entry name" value="LysR-type_TF"/>
</dbReference>
<keyword evidence="5" id="KW-1133">Transmembrane helix</keyword>
<dbReference type="Pfam" id="PF00126">
    <property type="entry name" value="HTH_1"/>
    <property type="match status" value="1"/>
</dbReference>
<keyword evidence="2" id="KW-0805">Transcription regulation</keyword>
<dbReference type="Pfam" id="PF03466">
    <property type="entry name" value="LysR_substrate"/>
    <property type="match status" value="1"/>
</dbReference>
<keyword evidence="5" id="KW-0472">Membrane</keyword>
<evidence type="ECO:0000256" key="5">
    <source>
        <dbReference type="SAM" id="Phobius"/>
    </source>
</evidence>
<keyword evidence="4" id="KW-0804">Transcription</keyword>
<keyword evidence="3" id="KW-0238">DNA-binding</keyword>
<evidence type="ECO:0000313" key="7">
    <source>
        <dbReference type="EMBL" id="MCS2163165.1"/>
    </source>
</evidence>
<evidence type="ECO:0000256" key="1">
    <source>
        <dbReference type="ARBA" id="ARBA00009437"/>
    </source>
</evidence>
<dbReference type="SUPFAM" id="SSF53850">
    <property type="entry name" value="Periplasmic binding protein-like II"/>
    <property type="match status" value="1"/>
</dbReference>
<dbReference type="InterPro" id="IPR036388">
    <property type="entry name" value="WH-like_DNA-bd_sf"/>
</dbReference>
<dbReference type="EMBL" id="JALIGE010000076">
    <property type="protein sequence ID" value="MCS2163165.1"/>
    <property type="molecule type" value="Genomic_DNA"/>
</dbReference>
<feature type="domain" description="HTH lysR-type" evidence="6">
    <location>
        <begin position="17"/>
        <end position="74"/>
    </location>
</feature>
<dbReference type="PANTHER" id="PTHR30118">
    <property type="entry name" value="HTH-TYPE TRANSCRIPTIONAL REGULATOR LEUO-RELATED"/>
    <property type="match status" value="1"/>
</dbReference>
<dbReference type="RefSeq" id="WP_258989717.1">
    <property type="nucleotide sequence ID" value="NZ_JALIGE010000076.1"/>
</dbReference>
<keyword evidence="8" id="KW-1185">Reference proteome</keyword>
<dbReference type="PROSITE" id="PS50931">
    <property type="entry name" value="HTH_LYSR"/>
    <property type="match status" value="1"/>
</dbReference>
<name>A0ABT2E5J8_9ENTR</name>
<evidence type="ECO:0000256" key="3">
    <source>
        <dbReference type="ARBA" id="ARBA00023125"/>
    </source>
</evidence>
<dbReference type="InterPro" id="IPR036390">
    <property type="entry name" value="WH_DNA-bd_sf"/>
</dbReference>
<gene>
    <name evidence="7" type="ORF">MUU47_18965</name>
</gene>
<evidence type="ECO:0000259" key="6">
    <source>
        <dbReference type="PROSITE" id="PS50931"/>
    </source>
</evidence>
<evidence type="ECO:0000256" key="4">
    <source>
        <dbReference type="ARBA" id="ARBA00023163"/>
    </source>
</evidence>
<comment type="similarity">
    <text evidence="1">Belongs to the LysR transcriptional regulatory family.</text>
</comment>
<dbReference type="Proteomes" id="UP001205357">
    <property type="component" value="Unassembled WGS sequence"/>
</dbReference>
<keyword evidence="5" id="KW-0812">Transmembrane</keyword>
<feature type="transmembrane region" description="Helical" evidence="5">
    <location>
        <begin position="107"/>
        <end position="128"/>
    </location>
</feature>
<dbReference type="InterPro" id="IPR000847">
    <property type="entry name" value="LysR_HTH_N"/>
</dbReference>
<dbReference type="InterPro" id="IPR005119">
    <property type="entry name" value="LysR_subst-bd"/>
</dbReference>
<protein>
    <submittedName>
        <fullName evidence="7">LysR family transcriptional regulator</fullName>
    </submittedName>
</protein>
<evidence type="ECO:0000256" key="2">
    <source>
        <dbReference type="ARBA" id="ARBA00023015"/>
    </source>
</evidence>
<evidence type="ECO:0000313" key="8">
    <source>
        <dbReference type="Proteomes" id="UP001205357"/>
    </source>
</evidence>
<proteinExistence type="inferred from homology"/>
<comment type="caution">
    <text evidence="7">The sequence shown here is derived from an EMBL/GenBank/DDBJ whole genome shotgun (WGS) entry which is preliminary data.</text>
</comment>
<organism evidence="7 8">
    <name type="scientific">Scandinavium hiltneri</name>
    <dbReference type="NCBI Taxonomy" id="2926519"/>
    <lineage>
        <taxon>Bacteria</taxon>
        <taxon>Pseudomonadati</taxon>
        <taxon>Pseudomonadota</taxon>
        <taxon>Gammaproteobacteria</taxon>
        <taxon>Enterobacterales</taxon>
        <taxon>Enterobacteriaceae</taxon>
        <taxon>Scandinavium</taxon>
    </lineage>
</organism>
<dbReference type="SUPFAM" id="SSF46785">
    <property type="entry name" value="Winged helix' DNA-binding domain"/>
    <property type="match status" value="1"/>
</dbReference>